<proteinExistence type="predicted"/>
<dbReference type="Gene3D" id="3.30.420.10">
    <property type="entry name" value="Ribonuclease H-like superfamily/Ribonuclease H"/>
    <property type="match status" value="1"/>
</dbReference>
<reference evidence="7" key="1">
    <citation type="submission" date="2020-08" db="EMBL/GenBank/DDBJ databases">
        <title>Multicomponent nature underlies the extraordinary mechanical properties of spider dragline silk.</title>
        <authorList>
            <person name="Kono N."/>
            <person name="Nakamura H."/>
            <person name="Mori M."/>
            <person name="Yoshida Y."/>
            <person name="Ohtoshi R."/>
            <person name="Malay A.D."/>
            <person name="Moran D.A.P."/>
            <person name="Tomita M."/>
            <person name="Numata K."/>
            <person name="Arakawa K."/>
        </authorList>
    </citation>
    <scope>NUCLEOTIDE SEQUENCE</scope>
</reference>
<dbReference type="Pfam" id="PF24626">
    <property type="entry name" value="SH3_Tf2-1"/>
    <property type="match status" value="1"/>
</dbReference>
<keyword evidence="4" id="KW-0378">Hydrolase</keyword>
<accession>A0A8X6RSD1</accession>
<keyword evidence="4" id="KW-0255">Endonuclease</keyword>
<gene>
    <name evidence="7" type="primary">Tf2-8_112</name>
    <name evidence="7" type="ORF">TNCV_4906401</name>
</gene>
<evidence type="ECO:0000256" key="1">
    <source>
        <dbReference type="ARBA" id="ARBA00022679"/>
    </source>
</evidence>
<organism evidence="7 8">
    <name type="scientific">Trichonephila clavipes</name>
    <name type="common">Golden silk orbweaver</name>
    <name type="synonym">Nephila clavipes</name>
    <dbReference type="NCBI Taxonomy" id="2585209"/>
    <lineage>
        <taxon>Eukaryota</taxon>
        <taxon>Metazoa</taxon>
        <taxon>Ecdysozoa</taxon>
        <taxon>Arthropoda</taxon>
        <taxon>Chelicerata</taxon>
        <taxon>Arachnida</taxon>
        <taxon>Araneae</taxon>
        <taxon>Araneomorphae</taxon>
        <taxon>Entelegynae</taxon>
        <taxon>Araneoidea</taxon>
        <taxon>Nephilidae</taxon>
        <taxon>Trichonephila</taxon>
    </lineage>
</organism>
<dbReference type="EMBL" id="BMAU01021201">
    <property type="protein sequence ID" value="GFX97989.1"/>
    <property type="molecule type" value="Genomic_DNA"/>
</dbReference>
<evidence type="ECO:0000256" key="3">
    <source>
        <dbReference type="ARBA" id="ARBA00022722"/>
    </source>
</evidence>
<dbReference type="InterPro" id="IPR012337">
    <property type="entry name" value="RNaseH-like_sf"/>
</dbReference>
<dbReference type="GO" id="GO:0003676">
    <property type="term" value="F:nucleic acid binding"/>
    <property type="evidence" value="ECO:0007669"/>
    <property type="project" value="InterPro"/>
</dbReference>
<keyword evidence="8" id="KW-1185">Reference proteome</keyword>
<feature type="domain" description="Tf2-1-like SH3-like" evidence="6">
    <location>
        <begin position="523"/>
        <end position="586"/>
    </location>
</feature>
<evidence type="ECO:0000313" key="8">
    <source>
        <dbReference type="Proteomes" id="UP000887159"/>
    </source>
</evidence>
<protein>
    <submittedName>
        <fullName evidence="7">Transposon Tf2-8 polyprotein</fullName>
    </submittedName>
</protein>
<keyword evidence="1" id="KW-0808">Transferase</keyword>
<evidence type="ECO:0000259" key="6">
    <source>
        <dbReference type="Pfam" id="PF24626"/>
    </source>
</evidence>
<feature type="region of interest" description="Disordered" evidence="5">
    <location>
        <begin position="99"/>
        <end position="141"/>
    </location>
</feature>
<dbReference type="PANTHER" id="PTHR37984:SF5">
    <property type="entry name" value="PROTEIN NYNRIN-LIKE"/>
    <property type="match status" value="1"/>
</dbReference>
<comment type="caution">
    <text evidence="7">The sequence shown here is derived from an EMBL/GenBank/DDBJ whole genome shotgun (WGS) entry which is preliminary data.</text>
</comment>
<dbReference type="PANTHER" id="PTHR37984">
    <property type="entry name" value="PROTEIN CBG26694"/>
    <property type="match status" value="1"/>
</dbReference>
<evidence type="ECO:0000256" key="2">
    <source>
        <dbReference type="ARBA" id="ARBA00022695"/>
    </source>
</evidence>
<dbReference type="CDD" id="cd00303">
    <property type="entry name" value="retropepsin_like"/>
    <property type="match status" value="1"/>
</dbReference>
<dbReference type="InterPro" id="IPR050951">
    <property type="entry name" value="Retrovirus_Pol_polyprotein"/>
</dbReference>
<name>A0A8X6RSD1_TRICX</name>
<keyword evidence="2" id="KW-0548">Nucleotidyltransferase</keyword>
<evidence type="ECO:0000256" key="4">
    <source>
        <dbReference type="ARBA" id="ARBA00022759"/>
    </source>
</evidence>
<dbReference type="InterPro" id="IPR056924">
    <property type="entry name" value="SH3_Tf2-1"/>
</dbReference>
<dbReference type="GO" id="GO:0004519">
    <property type="term" value="F:endonuclease activity"/>
    <property type="evidence" value="ECO:0007669"/>
    <property type="project" value="UniProtKB-KW"/>
</dbReference>
<dbReference type="Proteomes" id="UP000887159">
    <property type="component" value="Unassembled WGS sequence"/>
</dbReference>
<evidence type="ECO:0000313" key="7">
    <source>
        <dbReference type="EMBL" id="GFX97989.1"/>
    </source>
</evidence>
<keyword evidence="3" id="KW-0540">Nuclease</keyword>
<dbReference type="Gene3D" id="2.40.70.10">
    <property type="entry name" value="Acid Proteases"/>
    <property type="match status" value="1"/>
</dbReference>
<dbReference type="InterPro" id="IPR021109">
    <property type="entry name" value="Peptidase_aspartic_dom_sf"/>
</dbReference>
<feature type="region of interest" description="Disordered" evidence="5">
    <location>
        <begin position="589"/>
        <end position="621"/>
    </location>
</feature>
<evidence type="ECO:0000256" key="5">
    <source>
        <dbReference type="SAM" id="MobiDB-lite"/>
    </source>
</evidence>
<dbReference type="GO" id="GO:0016779">
    <property type="term" value="F:nucleotidyltransferase activity"/>
    <property type="evidence" value="ECO:0007669"/>
    <property type="project" value="UniProtKB-KW"/>
</dbReference>
<dbReference type="AlphaFoldDB" id="A0A8X6RSD1"/>
<dbReference type="SUPFAM" id="SSF53098">
    <property type="entry name" value="Ribonuclease H-like"/>
    <property type="match status" value="1"/>
</dbReference>
<sequence length="621" mass="70659">MLLQWFKLTTEKIRELFSRHRKSPNGTWKNYYFEIQAYFEGWLNELKIDSFDGLKNLMIADHMKKRCSPECNEHYLDIWEELISPEMLTDKLEAFDNIQRSRPSGPRRHVKASETVNDGRQVSFRKHERPPKREYSHQVPNDRSPLRCYGCGKQGLIKSRYTTCNLNASKRTEVANNHINAYTARIRSPRLTLIDITFCGIKGRVCADTGYSHSISGERMFKIFKDKGLLFQETTLAMSLADGQQTTGEGLTTQVMVEIEGRSVLAKFIILPKAKGNRTLLGTDFLSSAGLVLDVKNTCWYFWDNPTHKYPFGEELDTLYIVETMSRNTCQLREGEGGEATNILEHHINTGNNPPISVLPYRMFPVKTCPDCIKYKASNQKPSGVLQAPVPAQRFETLTIDLFGTLPESKDGKRWILIIEDCATKWTILFALPNATAKECAIILIEDVLLRSDKLPFIRFALNTAKCETTGQTAALLNFGRELRTPSEVVNDIRIREVVKEQQYSRKFYADKKRKAAPTYQPGEHVFVASRPLSNAAQGRSAKLMPRRDGPYVILTRRSPSSYKIASLDNPGAPHGVYHTSALTPCNNDKVKPLIPLRKRGRPPKVPQTPGSWSGRRRNQR</sequence>
<dbReference type="InterPro" id="IPR036397">
    <property type="entry name" value="RNaseH_sf"/>
</dbReference>